<evidence type="ECO:0000313" key="1">
    <source>
        <dbReference type="EMBL" id="PSJ61495.1"/>
    </source>
</evidence>
<reference evidence="1 2" key="1">
    <citation type="submission" date="2018-03" db="EMBL/GenBank/DDBJ databases">
        <title>The draft genome of Mesorhizobium soli JCM 19897.</title>
        <authorList>
            <person name="Li L."/>
            <person name="Liu L."/>
            <person name="Liang L."/>
            <person name="Wang T."/>
            <person name="Zhang X."/>
        </authorList>
    </citation>
    <scope>NUCLEOTIDE SEQUENCE [LARGE SCALE GENOMIC DNA]</scope>
    <source>
        <strain evidence="1 2">JCM 19897</strain>
    </source>
</reference>
<accession>A0A2P7SGI7</accession>
<dbReference type="OrthoDB" id="8398417at2"/>
<keyword evidence="2" id="KW-1185">Reference proteome</keyword>
<protein>
    <submittedName>
        <fullName evidence="1">Uncharacterized protein</fullName>
    </submittedName>
</protein>
<dbReference type="AlphaFoldDB" id="A0A2P7SGI7"/>
<organism evidence="1 2">
    <name type="scientific">Pseudaminobacter soli</name>
    <name type="common">ex Li et al. 2025</name>
    <dbReference type="NCBI Taxonomy" id="1295366"/>
    <lineage>
        <taxon>Bacteria</taxon>
        <taxon>Pseudomonadati</taxon>
        <taxon>Pseudomonadota</taxon>
        <taxon>Alphaproteobacteria</taxon>
        <taxon>Hyphomicrobiales</taxon>
        <taxon>Phyllobacteriaceae</taxon>
        <taxon>Pseudaminobacter</taxon>
    </lineage>
</organism>
<gene>
    <name evidence="1" type="ORF">C7I85_10620</name>
</gene>
<proteinExistence type="predicted"/>
<dbReference type="RefSeq" id="WP_106723926.1">
    <property type="nucleotide sequence ID" value="NZ_PXYL01000004.1"/>
</dbReference>
<evidence type="ECO:0000313" key="2">
    <source>
        <dbReference type="Proteomes" id="UP000240653"/>
    </source>
</evidence>
<dbReference type="Proteomes" id="UP000240653">
    <property type="component" value="Unassembled WGS sequence"/>
</dbReference>
<sequence length="65" mass="6922">MKIISLIHALFGPRGDGVQDEFPAWSHDPLAHPALGAMSERELGDLPFNRGCGFGDGGVSQEGCR</sequence>
<dbReference type="EMBL" id="PXYL01000004">
    <property type="protein sequence ID" value="PSJ61495.1"/>
    <property type="molecule type" value="Genomic_DNA"/>
</dbReference>
<name>A0A2P7SGI7_9HYPH</name>
<comment type="caution">
    <text evidence="1">The sequence shown here is derived from an EMBL/GenBank/DDBJ whole genome shotgun (WGS) entry which is preliminary data.</text>
</comment>